<comment type="caution">
    <text evidence="1">The sequence shown here is derived from an EMBL/GenBank/DDBJ whole genome shotgun (WGS) entry which is preliminary data.</text>
</comment>
<name>A0A9W7B6K8_9STRA</name>
<reference evidence="2" key="1">
    <citation type="journal article" date="2023" name="Commun. Biol.">
        <title>Genome analysis of Parmales, the sister group of diatoms, reveals the evolutionary specialization of diatoms from phago-mixotrophs to photoautotrophs.</title>
        <authorList>
            <person name="Ban H."/>
            <person name="Sato S."/>
            <person name="Yoshikawa S."/>
            <person name="Yamada K."/>
            <person name="Nakamura Y."/>
            <person name="Ichinomiya M."/>
            <person name="Sato N."/>
            <person name="Blanc-Mathieu R."/>
            <person name="Endo H."/>
            <person name="Kuwata A."/>
            <person name="Ogata H."/>
        </authorList>
    </citation>
    <scope>NUCLEOTIDE SEQUENCE [LARGE SCALE GENOMIC DNA]</scope>
    <source>
        <strain evidence="2">NIES 3701</strain>
    </source>
</reference>
<dbReference type="EMBL" id="BRXY01000265">
    <property type="protein sequence ID" value="GMH82057.1"/>
    <property type="molecule type" value="Genomic_DNA"/>
</dbReference>
<accession>A0A9W7B6K8</accession>
<sequence>MLPRAALRSASLSKSAPFRMKTVSPSSCRSFTYSPSCSKRTVPDFPRYPEDLIHPKRLGPGSWISSSPAQSKLSQYDKHRLDDKVTILNKKTGAWMSITVVEAYWGEVCANSEQLPFDAGEFSNFAPPVENANEKFVKDVYSLWVADWDKSKTKEGAAPRDGVLVVYFRLSECVQIVVGENLRSLLSDDFIEVLRYEIWNLCRNEVGRYSDGLDLAIASTTKKLKSYGKNAYPKNEGKARRCAQENLKKMREKKKTRQKERSEGFERSAKWAVAFIILGAWTGLLGTRKGGEEEKDE</sequence>
<dbReference type="OrthoDB" id="10352361at2759"/>
<dbReference type="Proteomes" id="UP001165085">
    <property type="component" value="Unassembled WGS sequence"/>
</dbReference>
<dbReference type="AlphaFoldDB" id="A0A9W7B6K8"/>
<proteinExistence type="predicted"/>
<keyword evidence="2" id="KW-1185">Reference proteome</keyword>
<dbReference type="Gene3D" id="3.10.310.50">
    <property type="match status" value="1"/>
</dbReference>
<gene>
    <name evidence="1" type="ORF">TrST_g9730</name>
</gene>
<protein>
    <submittedName>
        <fullName evidence="1">Uncharacterized protein</fullName>
    </submittedName>
</protein>
<evidence type="ECO:0000313" key="2">
    <source>
        <dbReference type="Proteomes" id="UP001165085"/>
    </source>
</evidence>
<evidence type="ECO:0000313" key="1">
    <source>
        <dbReference type="EMBL" id="GMH82057.1"/>
    </source>
</evidence>
<organism evidence="1 2">
    <name type="scientific">Triparma strigata</name>
    <dbReference type="NCBI Taxonomy" id="1606541"/>
    <lineage>
        <taxon>Eukaryota</taxon>
        <taxon>Sar</taxon>
        <taxon>Stramenopiles</taxon>
        <taxon>Ochrophyta</taxon>
        <taxon>Bolidophyceae</taxon>
        <taxon>Parmales</taxon>
        <taxon>Triparmaceae</taxon>
        <taxon>Triparma</taxon>
    </lineage>
</organism>